<proteinExistence type="predicted"/>
<organism evidence="2 3">
    <name type="scientific">Xanthocytophaga flava</name>
    <dbReference type="NCBI Taxonomy" id="3048013"/>
    <lineage>
        <taxon>Bacteria</taxon>
        <taxon>Pseudomonadati</taxon>
        <taxon>Bacteroidota</taxon>
        <taxon>Cytophagia</taxon>
        <taxon>Cytophagales</taxon>
        <taxon>Rhodocytophagaceae</taxon>
        <taxon>Xanthocytophaga</taxon>
    </lineage>
</organism>
<accession>A0AAE3U6E7</accession>
<name>A0AAE3U6E7_9BACT</name>
<dbReference type="Proteomes" id="UP001241110">
    <property type="component" value="Unassembled WGS sequence"/>
</dbReference>
<feature type="region of interest" description="Disordered" evidence="1">
    <location>
        <begin position="1"/>
        <end position="61"/>
    </location>
</feature>
<sequence>MKTSMKSAKSNSTTTDTIQNASAAQAEPTQTESKATMPVIPSSAPDVEAQGPAPSPAPDIEEERNDSLLYIFLLQRIQKMILSYGETEQKALQNFYSTLETIHTTLLKVIAFEKVRLSNVDYDRLAWEFEDLILPVKPIDFDWKEGHYIVYTAKQVAGFFVSEITGFKEPDYNKLESKRLKLSSDFTIILQTIIRGDTLRNVQEIQSMSRPLNDILEAIFVYKSLVEPDEHIPGPEKAAA</sequence>
<dbReference type="EMBL" id="JASJOS010000005">
    <property type="protein sequence ID" value="MDJ1481291.1"/>
    <property type="molecule type" value="Genomic_DNA"/>
</dbReference>
<evidence type="ECO:0000256" key="1">
    <source>
        <dbReference type="SAM" id="MobiDB-lite"/>
    </source>
</evidence>
<reference evidence="2" key="1">
    <citation type="submission" date="2023-05" db="EMBL/GenBank/DDBJ databases">
        <authorList>
            <person name="Zhang X."/>
        </authorList>
    </citation>
    <scope>NUCLEOTIDE SEQUENCE</scope>
    <source>
        <strain evidence="2">YF14B1</strain>
    </source>
</reference>
<feature type="compositionally biased region" description="Polar residues" evidence="1">
    <location>
        <begin position="1"/>
        <end position="34"/>
    </location>
</feature>
<dbReference type="AlphaFoldDB" id="A0AAE3U6E7"/>
<gene>
    <name evidence="2" type="ORF">QNI16_12410</name>
</gene>
<protein>
    <submittedName>
        <fullName evidence="2">Uncharacterized protein</fullName>
    </submittedName>
</protein>
<comment type="caution">
    <text evidence="2">The sequence shown here is derived from an EMBL/GenBank/DDBJ whole genome shotgun (WGS) entry which is preliminary data.</text>
</comment>
<evidence type="ECO:0000313" key="2">
    <source>
        <dbReference type="EMBL" id="MDJ1481291.1"/>
    </source>
</evidence>
<evidence type="ECO:0000313" key="3">
    <source>
        <dbReference type="Proteomes" id="UP001241110"/>
    </source>
</evidence>